<dbReference type="PhylomeDB" id="S7ZBQ5"/>
<dbReference type="EMBL" id="KB644410">
    <property type="protein sequence ID" value="EPS28035.1"/>
    <property type="molecule type" value="Genomic_DNA"/>
</dbReference>
<dbReference type="OrthoDB" id="4357148at2759"/>
<dbReference type="HOGENOM" id="CLU_139257_2_1_1"/>
<evidence type="ECO:0000313" key="2">
    <source>
        <dbReference type="EMBL" id="EPS28035.1"/>
    </source>
</evidence>
<proteinExistence type="predicted"/>
<sequence>MSSNFVSGDEIPVQDNDYVTKNEEIPVQDDLKEVEDPIDENVADSDEQLAKDESEAIDTSNIIKERTRHAKPQTENGYNEGPSEEDLPPA</sequence>
<accession>S7ZBQ5</accession>
<feature type="region of interest" description="Disordered" evidence="1">
    <location>
        <begin position="42"/>
        <end position="90"/>
    </location>
</feature>
<evidence type="ECO:0000313" key="3">
    <source>
        <dbReference type="Proteomes" id="UP000019376"/>
    </source>
</evidence>
<feature type="region of interest" description="Disordered" evidence="1">
    <location>
        <begin position="1"/>
        <end position="22"/>
    </location>
</feature>
<gene>
    <name evidence="2" type="ORF">PDE_02980</name>
</gene>
<organism evidence="2 3">
    <name type="scientific">Penicillium oxalicum (strain 114-2 / CGMCC 5302)</name>
    <name type="common">Penicillium decumbens</name>
    <dbReference type="NCBI Taxonomy" id="933388"/>
    <lineage>
        <taxon>Eukaryota</taxon>
        <taxon>Fungi</taxon>
        <taxon>Dikarya</taxon>
        <taxon>Ascomycota</taxon>
        <taxon>Pezizomycotina</taxon>
        <taxon>Eurotiomycetes</taxon>
        <taxon>Eurotiomycetidae</taxon>
        <taxon>Eurotiales</taxon>
        <taxon>Aspergillaceae</taxon>
        <taxon>Penicillium</taxon>
    </lineage>
</organism>
<dbReference type="Proteomes" id="UP000019376">
    <property type="component" value="Unassembled WGS sequence"/>
</dbReference>
<dbReference type="eggNOG" id="ENOG502S854">
    <property type="taxonomic scope" value="Eukaryota"/>
</dbReference>
<evidence type="ECO:0000256" key="1">
    <source>
        <dbReference type="SAM" id="MobiDB-lite"/>
    </source>
</evidence>
<protein>
    <recommendedName>
        <fullName evidence="4">Histone chaperone domain-containing protein</fullName>
    </recommendedName>
</protein>
<dbReference type="AlphaFoldDB" id="S7ZBQ5"/>
<keyword evidence="3" id="KW-1185">Reference proteome</keyword>
<reference evidence="2 3" key="1">
    <citation type="journal article" date="2013" name="PLoS ONE">
        <title>Genomic and secretomic analyses reveal unique features of the lignocellulolytic enzyme system of Penicillium decumbens.</title>
        <authorList>
            <person name="Liu G."/>
            <person name="Zhang L."/>
            <person name="Wei X."/>
            <person name="Zou G."/>
            <person name="Qin Y."/>
            <person name="Ma L."/>
            <person name="Li J."/>
            <person name="Zheng H."/>
            <person name="Wang S."/>
            <person name="Wang C."/>
            <person name="Xun L."/>
            <person name="Zhao G.-P."/>
            <person name="Zhou Z."/>
            <person name="Qu Y."/>
        </authorList>
    </citation>
    <scope>NUCLEOTIDE SEQUENCE [LARGE SCALE GENOMIC DNA]</scope>
    <source>
        <strain evidence="3">114-2 / CGMCC 5302</strain>
    </source>
</reference>
<name>S7ZBQ5_PENO1</name>
<evidence type="ECO:0008006" key="4">
    <source>
        <dbReference type="Google" id="ProtNLM"/>
    </source>
</evidence>